<feature type="domain" description="Mur ligase central" evidence="15">
    <location>
        <begin position="112"/>
        <end position="301"/>
    </location>
</feature>
<dbReference type="Pfam" id="PF02875">
    <property type="entry name" value="Mur_ligase_C"/>
    <property type="match status" value="1"/>
</dbReference>
<dbReference type="SUPFAM" id="SSF53244">
    <property type="entry name" value="MurD-like peptide ligases, peptide-binding domain"/>
    <property type="match status" value="1"/>
</dbReference>
<proteinExistence type="inferred from homology"/>
<sequence length="487" mass="51820">MIDAPSPLWTHDDADRATGGRSTLPWRASGVSIDTRTIKAGDLFVALKGPNFDGHGFVVEAFAKGAAAAMVSQMPQQVGADKAMLVLDDTLKGLEGLARFARARTRAKIIAVTGSVGKTGVKEALRHVLGAQGVTSASVGSLNNHWGLPLSLARMPAGAAYGVLEMGMNHEGELAALSRIARPDVCLVTTVEAVHSAYFSSTREIALAKAEIFEGAAPGAIAVLNRDNPFFDLLAGRAEENAISEVIGFGRHPDADVRLTAFRPDRDGGEVEAIVRGTRIAYRLNVAGEHWALNSLGVLGCVSAAGGDVSRAARDFAGVEAPKGRGARHRIAWRAGVLDIIDESYNASPTSMRAAFKVLAAARPERSGRRIAILGDMLELGDEADRLHGELVDELQRCKVDLVFTCGTHMRALSRALPRGMRAAHLATSDAMLGDLLNALREDDVVMIKGSRGVAMEVVVNALLRQDEFFKTPSDAAREAPVRKENK</sequence>
<dbReference type="GO" id="GO:0009252">
    <property type="term" value="P:peptidoglycan biosynthetic process"/>
    <property type="evidence" value="ECO:0007669"/>
    <property type="project" value="UniProtKB-UniRule"/>
</dbReference>
<organism evidence="16 17">
    <name type="scientific">Varunaivibrio sulfuroxidans</name>
    <dbReference type="NCBI Taxonomy" id="1773489"/>
    <lineage>
        <taxon>Bacteria</taxon>
        <taxon>Pseudomonadati</taxon>
        <taxon>Pseudomonadota</taxon>
        <taxon>Alphaproteobacteria</taxon>
        <taxon>Rhodospirillales</taxon>
        <taxon>Magnetovibrionaceae</taxon>
        <taxon>Varunaivibrio</taxon>
    </lineage>
</organism>
<dbReference type="RefSeq" id="WP_132939267.1">
    <property type="nucleotide sequence ID" value="NZ_CP119676.1"/>
</dbReference>
<dbReference type="OrthoDB" id="9800958at2"/>
<dbReference type="Pfam" id="PF08245">
    <property type="entry name" value="Mur_ligase_M"/>
    <property type="match status" value="1"/>
</dbReference>
<evidence type="ECO:0000259" key="14">
    <source>
        <dbReference type="Pfam" id="PF02875"/>
    </source>
</evidence>
<dbReference type="GO" id="GO:0005524">
    <property type="term" value="F:ATP binding"/>
    <property type="evidence" value="ECO:0007669"/>
    <property type="project" value="UniProtKB-UniRule"/>
</dbReference>
<keyword evidence="2 10" id="KW-0436">Ligase</keyword>
<dbReference type="EMBL" id="SLZW01000006">
    <property type="protein sequence ID" value="TCS62191.1"/>
    <property type="molecule type" value="Genomic_DNA"/>
</dbReference>
<evidence type="ECO:0000313" key="17">
    <source>
        <dbReference type="Proteomes" id="UP000295304"/>
    </source>
</evidence>
<evidence type="ECO:0000259" key="13">
    <source>
        <dbReference type="Pfam" id="PF01225"/>
    </source>
</evidence>
<evidence type="ECO:0000313" key="16">
    <source>
        <dbReference type="EMBL" id="TCS62191.1"/>
    </source>
</evidence>
<dbReference type="InterPro" id="IPR036565">
    <property type="entry name" value="Mur-like_cat_sf"/>
</dbReference>
<evidence type="ECO:0000256" key="2">
    <source>
        <dbReference type="ARBA" id="ARBA00022598"/>
    </source>
</evidence>
<feature type="domain" description="Mur ligase C-terminal" evidence="14">
    <location>
        <begin position="331"/>
        <end position="452"/>
    </location>
</feature>
<protein>
    <recommendedName>
        <fullName evidence="10 11">UDP-N-acetylmuramoyl-tripeptide--D-alanyl-D-alanine ligase</fullName>
        <ecNumber evidence="10 11">6.3.2.10</ecNumber>
    </recommendedName>
    <alternativeName>
        <fullName evidence="10">D-alanyl-D-alanine-adding enzyme</fullName>
    </alternativeName>
</protein>
<evidence type="ECO:0000256" key="8">
    <source>
        <dbReference type="ARBA" id="ARBA00023306"/>
    </source>
</evidence>
<dbReference type="SUPFAM" id="SSF53623">
    <property type="entry name" value="MurD-like peptide ligases, catalytic domain"/>
    <property type="match status" value="1"/>
</dbReference>
<dbReference type="InterPro" id="IPR005863">
    <property type="entry name" value="UDP-N-AcMur_synth"/>
</dbReference>
<evidence type="ECO:0000256" key="5">
    <source>
        <dbReference type="ARBA" id="ARBA00022840"/>
    </source>
</evidence>
<keyword evidence="3 10" id="KW-0132">Cell division</keyword>
<reference evidence="16 17" key="1">
    <citation type="submission" date="2019-03" db="EMBL/GenBank/DDBJ databases">
        <title>Genomic Encyclopedia of Type Strains, Phase IV (KMG-IV): sequencing the most valuable type-strain genomes for metagenomic binning, comparative biology and taxonomic classification.</title>
        <authorList>
            <person name="Goeker M."/>
        </authorList>
    </citation>
    <scope>NUCLEOTIDE SEQUENCE [LARGE SCALE GENOMIC DNA]</scope>
    <source>
        <strain evidence="16 17">DSM 101688</strain>
    </source>
</reference>
<comment type="pathway">
    <text evidence="10 11">Cell wall biogenesis; peptidoglycan biosynthesis.</text>
</comment>
<keyword evidence="6 10" id="KW-0133">Cell shape</keyword>
<dbReference type="InterPro" id="IPR036615">
    <property type="entry name" value="Mur_ligase_C_dom_sf"/>
</dbReference>
<keyword evidence="1 10" id="KW-0963">Cytoplasm</keyword>
<comment type="caution">
    <text evidence="10">Lacks conserved residue(s) required for the propagation of feature annotation.</text>
</comment>
<dbReference type="InterPro" id="IPR004101">
    <property type="entry name" value="Mur_ligase_C"/>
</dbReference>
<dbReference type="Pfam" id="PF01225">
    <property type="entry name" value="Mur_ligase"/>
    <property type="match status" value="1"/>
</dbReference>
<comment type="caution">
    <text evidence="16">The sequence shown here is derived from an EMBL/GenBank/DDBJ whole genome shotgun (WGS) entry which is preliminary data.</text>
</comment>
<dbReference type="Gene3D" id="3.90.190.20">
    <property type="entry name" value="Mur ligase, C-terminal domain"/>
    <property type="match status" value="1"/>
</dbReference>
<dbReference type="GO" id="GO:0005737">
    <property type="term" value="C:cytoplasm"/>
    <property type="evidence" value="ECO:0007669"/>
    <property type="project" value="UniProtKB-SubCell"/>
</dbReference>
<dbReference type="InterPro" id="IPR035911">
    <property type="entry name" value="MurE/MurF_N"/>
</dbReference>
<dbReference type="GO" id="GO:0051301">
    <property type="term" value="P:cell division"/>
    <property type="evidence" value="ECO:0007669"/>
    <property type="project" value="UniProtKB-KW"/>
</dbReference>
<dbReference type="GO" id="GO:0071555">
    <property type="term" value="P:cell wall organization"/>
    <property type="evidence" value="ECO:0007669"/>
    <property type="project" value="UniProtKB-KW"/>
</dbReference>
<evidence type="ECO:0000256" key="4">
    <source>
        <dbReference type="ARBA" id="ARBA00022741"/>
    </source>
</evidence>
<dbReference type="NCBIfam" id="TIGR01143">
    <property type="entry name" value="murF"/>
    <property type="match status" value="1"/>
</dbReference>
<keyword evidence="17" id="KW-1185">Reference proteome</keyword>
<comment type="similarity">
    <text evidence="10">Belongs to the MurCDEF family. MurF subfamily.</text>
</comment>
<keyword evidence="7 10" id="KW-0573">Peptidoglycan synthesis</keyword>
<comment type="function">
    <text evidence="10 11">Involved in cell wall formation. Catalyzes the final step in the synthesis of UDP-N-acetylmuramoyl-pentapeptide, the precursor of murein.</text>
</comment>
<evidence type="ECO:0000256" key="1">
    <source>
        <dbReference type="ARBA" id="ARBA00022490"/>
    </source>
</evidence>
<dbReference type="SUPFAM" id="SSF63418">
    <property type="entry name" value="MurE/MurF N-terminal domain"/>
    <property type="match status" value="1"/>
</dbReference>
<dbReference type="InterPro" id="IPR000713">
    <property type="entry name" value="Mur_ligase_N"/>
</dbReference>
<dbReference type="AlphaFoldDB" id="A0A4V2UNI1"/>
<evidence type="ECO:0000256" key="7">
    <source>
        <dbReference type="ARBA" id="ARBA00022984"/>
    </source>
</evidence>
<evidence type="ECO:0000256" key="11">
    <source>
        <dbReference type="RuleBase" id="RU004136"/>
    </source>
</evidence>
<evidence type="ECO:0000256" key="6">
    <source>
        <dbReference type="ARBA" id="ARBA00022960"/>
    </source>
</evidence>
<keyword evidence="4 10" id="KW-0547">Nucleotide-binding</keyword>
<comment type="subcellular location">
    <subcellularLocation>
        <location evidence="10 11">Cytoplasm</location>
    </subcellularLocation>
</comment>
<comment type="catalytic activity">
    <reaction evidence="10 11">
        <text>D-alanyl-D-alanine + UDP-N-acetyl-alpha-D-muramoyl-L-alanyl-gamma-D-glutamyl-meso-2,6-diaminopimelate + ATP = UDP-N-acetyl-alpha-D-muramoyl-L-alanyl-gamma-D-glutamyl-meso-2,6-diaminopimeloyl-D-alanyl-D-alanine + ADP + phosphate + H(+)</text>
        <dbReference type="Rhea" id="RHEA:28374"/>
        <dbReference type="ChEBI" id="CHEBI:15378"/>
        <dbReference type="ChEBI" id="CHEBI:30616"/>
        <dbReference type="ChEBI" id="CHEBI:43474"/>
        <dbReference type="ChEBI" id="CHEBI:57822"/>
        <dbReference type="ChEBI" id="CHEBI:61386"/>
        <dbReference type="ChEBI" id="CHEBI:83905"/>
        <dbReference type="ChEBI" id="CHEBI:456216"/>
        <dbReference type="EC" id="6.3.2.10"/>
    </reaction>
</comment>
<dbReference type="Gene3D" id="3.40.1190.10">
    <property type="entry name" value="Mur-like, catalytic domain"/>
    <property type="match status" value="1"/>
</dbReference>
<dbReference type="GO" id="GO:0008360">
    <property type="term" value="P:regulation of cell shape"/>
    <property type="evidence" value="ECO:0007669"/>
    <property type="project" value="UniProtKB-KW"/>
</dbReference>
<evidence type="ECO:0000259" key="15">
    <source>
        <dbReference type="Pfam" id="PF08245"/>
    </source>
</evidence>
<accession>A0A4V2UNI1</accession>
<dbReference type="EC" id="6.3.2.10" evidence="10 11"/>
<feature type="domain" description="Mur ligase N-terminal catalytic" evidence="13">
    <location>
        <begin position="29"/>
        <end position="75"/>
    </location>
</feature>
<dbReference type="GO" id="GO:0008766">
    <property type="term" value="F:UDP-N-acetylmuramoylalanyl-D-glutamyl-2,6-diaminopimelate-D-alanyl-D-alanine ligase activity"/>
    <property type="evidence" value="ECO:0007669"/>
    <property type="project" value="RHEA"/>
</dbReference>
<evidence type="ECO:0000256" key="9">
    <source>
        <dbReference type="ARBA" id="ARBA00023316"/>
    </source>
</evidence>
<keyword evidence="8 10" id="KW-0131">Cell cycle</keyword>
<feature type="region of interest" description="Disordered" evidence="12">
    <location>
        <begin position="1"/>
        <end position="21"/>
    </location>
</feature>
<name>A0A4V2UNI1_9PROT</name>
<dbReference type="InterPro" id="IPR013221">
    <property type="entry name" value="Mur_ligase_cen"/>
</dbReference>
<evidence type="ECO:0000256" key="10">
    <source>
        <dbReference type="HAMAP-Rule" id="MF_02019"/>
    </source>
</evidence>
<keyword evidence="9 10" id="KW-0961">Cell wall biogenesis/degradation</keyword>
<dbReference type="Proteomes" id="UP000295304">
    <property type="component" value="Unassembled WGS sequence"/>
</dbReference>
<keyword evidence="5 10" id="KW-0067">ATP-binding</keyword>
<gene>
    <name evidence="10" type="primary">murF</name>
    <name evidence="16" type="ORF">EDD55_106149</name>
</gene>
<evidence type="ECO:0000256" key="12">
    <source>
        <dbReference type="SAM" id="MobiDB-lite"/>
    </source>
</evidence>
<dbReference type="InterPro" id="IPR051046">
    <property type="entry name" value="MurCDEF_CellWall_CoF430Synth"/>
</dbReference>
<evidence type="ECO:0000256" key="3">
    <source>
        <dbReference type="ARBA" id="ARBA00022618"/>
    </source>
</evidence>
<dbReference type="Gene3D" id="3.40.1390.10">
    <property type="entry name" value="MurE/MurF, N-terminal domain"/>
    <property type="match status" value="1"/>
</dbReference>
<dbReference type="HAMAP" id="MF_02019">
    <property type="entry name" value="MurF"/>
    <property type="match status" value="1"/>
</dbReference>
<dbReference type="UniPathway" id="UPA00219"/>
<dbReference type="PANTHER" id="PTHR43024">
    <property type="entry name" value="UDP-N-ACETYLMURAMOYL-TRIPEPTIDE--D-ALANYL-D-ALANINE LIGASE"/>
    <property type="match status" value="1"/>
</dbReference>
<dbReference type="GO" id="GO:0047480">
    <property type="term" value="F:UDP-N-acetylmuramoyl-tripeptide-D-alanyl-D-alanine ligase activity"/>
    <property type="evidence" value="ECO:0007669"/>
    <property type="project" value="UniProtKB-UniRule"/>
</dbReference>
<dbReference type="PANTHER" id="PTHR43024:SF1">
    <property type="entry name" value="UDP-N-ACETYLMURAMOYL-TRIPEPTIDE--D-ALANYL-D-ALANINE LIGASE"/>
    <property type="match status" value="1"/>
</dbReference>